<keyword evidence="7 10" id="KW-0573">Peptidoglycan synthesis</keyword>
<keyword evidence="5 10" id="KW-0067">ATP-binding</keyword>
<dbReference type="EC" id="6.3.2.10" evidence="10 11"/>
<evidence type="ECO:0000256" key="3">
    <source>
        <dbReference type="ARBA" id="ARBA00022618"/>
    </source>
</evidence>
<feature type="domain" description="Mur ligase central" evidence="14">
    <location>
        <begin position="106"/>
        <end position="292"/>
    </location>
</feature>
<dbReference type="SUPFAM" id="SSF53244">
    <property type="entry name" value="MurD-like peptide ligases, peptide-binding domain"/>
    <property type="match status" value="1"/>
</dbReference>
<feature type="domain" description="Mur ligase N-terminal catalytic" evidence="12">
    <location>
        <begin position="23"/>
        <end position="71"/>
    </location>
</feature>
<keyword evidence="6 10" id="KW-0133">Cell shape</keyword>
<comment type="caution">
    <text evidence="15">The sequence shown here is derived from an EMBL/GenBank/DDBJ whole genome shotgun (WGS) entry which is preliminary data.</text>
</comment>
<dbReference type="NCBIfam" id="TIGR01143">
    <property type="entry name" value="murF"/>
    <property type="match status" value="1"/>
</dbReference>
<feature type="domain" description="Mur ligase C-terminal" evidence="13">
    <location>
        <begin position="319"/>
        <end position="431"/>
    </location>
</feature>
<dbReference type="InterPro" id="IPR051046">
    <property type="entry name" value="MurCDEF_CellWall_CoF430Synth"/>
</dbReference>
<protein>
    <recommendedName>
        <fullName evidence="10 11">UDP-N-acetylmuramoyl-tripeptide--D-alanyl-D-alanine ligase</fullName>
        <ecNumber evidence="10 11">6.3.2.10</ecNumber>
    </recommendedName>
    <alternativeName>
        <fullName evidence="10">D-alanyl-D-alanine-adding enzyme</fullName>
    </alternativeName>
</protein>
<evidence type="ECO:0000259" key="14">
    <source>
        <dbReference type="Pfam" id="PF08245"/>
    </source>
</evidence>
<keyword evidence="9 10" id="KW-0961">Cell wall biogenesis/degradation</keyword>
<dbReference type="PANTHER" id="PTHR43024">
    <property type="entry name" value="UDP-N-ACETYLMURAMOYL-TRIPEPTIDE--D-ALANYL-D-ALANINE LIGASE"/>
    <property type="match status" value="1"/>
</dbReference>
<evidence type="ECO:0000259" key="13">
    <source>
        <dbReference type="Pfam" id="PF02875"/>
    </source>
</evidence>
<evidence type="ECO:0000256" key="8">
    <source>
        <dbReference type="ARBA" id="ARBA00023306"/>
    </source>
</evidence>
<dbReference type="SUPFAM" id="SSF53623">
    <property type="entry name" value="MurD-like peptide ligases, catalytic domain"/>
    <property type="match status" value="1"/>
</dbReference>
<dbReference type="Pfam" id="PF01225">
    <property type="entry name" value="Mur_ligase"/>
    <property type="match status" value="1"/>
</dbReference>
<evidence type="ECO:0000256" key="11">
    <source>
        <dbReference type="RuleBase" id="RU004136"/>
    </source>
</evidence>
<sequence>MIPLNLQAIAEALDATLVGDDLTIHSVTTDSRKLVPGGLFVALVGDKFDGHDFCAQVAAAGAGALLVSQHQPELACPQLLVEDTRYALGLLGRLVRERLHPKVLAITGSCGKTTVKEMCAAILAQRGEVLATQGNLNNEIGVPLTLLRLTAEHRYAVMELGANHPGEIAWTTSLAKPDVALINNVAAAHLEGFGSLHGVAMAKSEIFNGLPDKGMAIVNADSEFFGYWQHDLPYLTSFGLTNPVADFQARDIRLDALGRASFTLVCPLGEVEIQLVLPGRHNVANALAAAAATQALGLSLDEIAQGLAQMAPVKGRTCMTQLPGLTLIDDTYNASVESVLAAIDLLAGLPGYRVLAFGDMGELGQEAPSLHHKVGEHAKARGLDAVLTVGPLSALTAEAAGGRHFADKASLCQALADMAEQQSQLTLLAKGARSSRMEEVIEFMKQLKERAC</sequence>
<dbReference type="GO" id="GO:0016874">
    <property type="term" value="F:ligase activity"/>
    <property type="evidence" value="ECO:0007669"/>
    <property type="project" value="UniProtKB-KW"/>
</dbReference>
<comment type="function">
    <text evidence="10 11">Involved in cell wall formation. Catalyzes the final step in the synthesis of UDP-N-acetylmuramoyl-pentapeptide, the precursor of murein.</text>
</comment>
<dbReference type="HAMAP" id="MF_02019">
    <property type="entry name" value="MurF"/>
    <property type="match status" value="1"/>
</dbReference>
<dbReference type="InterPro" id="IPR036615">
    <property type="entry name" value="Mur_ligase_C_dom_sf"/>
</dbReference>
<dbReference type="NCBIfam" id="NF008041">
    <property type="entry name" value="PRK10773.1"/>
    <property type="match status" value="1"/>
</dbReference>
<dbReference type="InterPro" id="IPR004101">
    <property type="entry name" value="Mur_ligase_C"/>
</dbReference>
<comment type="catalytic activity">
    <reaction evidence="10 11">
        <text>D-alanyl-D-alanine + UDP-N-acetyl-alpha-D-muramoyl-L-alanyl-gamma-D-glutamyl-meso-2,6-diaminopimelate + ATP = UDP-N-acetyl-alpha-D-muramoyl-L-alanyl-gamma-D-glutamyl-meso-2,6-diaminopimeloyl-D-alanyl-D-alanine + ADP + phosphate + H(+)</text>
        <dbReference type="Rhea" id="RHEA:28374"/>
        <dbReference type="ChEBI" id="CHEBI:15378"/>
        <dbReference type="ChEBI" id="CHEBI:30616"/>
        <dbReference type="ChEBI" id="CHEBI:43474"/>
        <dbReference type="ChEBI" id="CHEBI:57822"/>
        <dbReference type="ChEBI" id="CHEBI:61386"/>
        <dbReference type="ChEBI" id="CHEBI:83905"/>
        <dbReference type="ChEBI" id="CHEBI:456216"/>
        <dbReference type="EC" id="6.3.2.10"/>
    </reaction>
</comment>
<dbReference type="Gene3D" id="3.90.190.20">
    <property type="entry name" value="Mur ligase, C-terminal domain"/>
    <property type="match status" value="1"/>
</dbReference>
<keyword evidence="2 10" id="KW-0436">Ligase</keyword>
<dbReference type="InterPro" id="IPR035911">
    <property type="entry name" value="MurE/MurF_N"/>
</dbReference>
<dbReference type="Proteomes" id="UP001501321">
    <property type="component" value="Unassembled WGS sequence"/>
</dbReference>
<keyword evidence="3 10" id="KW-0132">Cell division</keyword>
<dbReference type="InterPro" id="IPR000713">
    <property type="entry name" value="Mur_ligase_N"/>
</dbReference>
<keyword evidence="8 10" id="KW-0131">Cell cycle</keyword>
<dbReference type="InterPro" id="IPR005863">
    <property type="entry name" value="UDP-N-AcMur_synth"/>
</dbReference>
<evidence type="ECO:0000313" key="16">
    <source>
        <dbReference type="Proteomes" id="UP001501321"/>
    </source>
</evidence>
<evidence type="ECO:0000256" key="1">
    <source>
        <dbReference type="ARBA" id="ARBA00022490"/>
    </source>
</evidence>
<dbReference type="SUPFAM" id="SSF63418">
    <property type="entry name" value="MurE/MurF N-terminal domain"/>
    <property type="match status" value="1"/>
</dbReference>
<gene>
    <name evidence="10 15" type="primary">murF</name>
    <name evidence="15" type="ORF">GCM10023095_21720</name>
</gene>
<evidence type="ECO:0000256" key="10">
    <source>
        <dbReference type="HAMAP-Rule" id="MF_02019"/>
    </source>
</evidence>
<dbReference type="PANTHER" id="PTHR43024:SF1">
    <property type="entry name" value="UDP-N-ACETYLMURAMOYL-TRIPEPTIDE--D-ALANYL-D-ALANINE LIGASE"/>
    <property type="match status" value="1"/>
</dbReference>
<keyword evidence="16" id="KW-1185">Reference proteome</keyword>
<reference evidence="16" key="1">
    <citation type="journal article" date="2019" name="Int. J. Syst. Evol. Microbiol.">
        <title>The Global Catalogue of Microorganisms (GCM) 10K type strain sequencing project: providing services to taxonomists for standard genome sequencing and annotation.</title>
        <authorList>
            <consortium name="The Broad Institute Genomics Platform"/>
            <consortium name="The Broad Institute Genome Sequencing Center for Infectious Disease"/>
            <person name="Wu L."/>
            <person name="Ma J."/>
        </authorList>
    </citation>
    <scope>NUCLEOTIDE SEQUENCE [LARGE SCALE GENOMIC DNA]</scope>
    <source>
        <strain evidence="16">JCM 32226</strain>
    </source>
</reference>
<name>A0ABP8QB09_9GAMM</name>
<evidence type="ECO:0000256" key="6">
    <source>
        <dbReference type="ARBA" id="ARBA00022960"/>
    </source>
</evidence>
<dbReference type="Pfam" id="PF02875">
    <property type="entry name" value="Mur_ligase_C"/>
    <property type="match status" value="1"/>
</dbReference>
<keyword evidence="4 10" id="KW-0547">Nucleotide-binding</keyword>
<comment type="pathway">
    <text evidence="10 11">Cell wall biogenesis; peptidoglycan biosynthesis.</text>
</comment>
<feature type="binding site" evidence="10">
    <location>
        <begin position="108"/>
        <end position="114"/>
    </location>
    <ligand>
        <name>ATP</name>
        <dbReference type="ChEBI" id="CHEBI:30616"/>
    </ligand>
</feature>
<evidence type="ECO:0000256" key="2">
    <source>
        <dbReference type="ARBA" id="ARBA00022598"/>
    </source>
</evidence>
<proteinExistence type="inferred from homology"/>
<evidence type="ECO:0000256" key="7">
    <source>
        <dbReference type="ARBA" id="ARBA00022984"/>
    </source>
</evidence>
<comment type="subcellular location">
    <subcellularLocation>
        <location evidence="10 11">Cytoplasm</location>
    </subcellularLocation>
</comment>
<evidence type="ECO:0000256" key="5">
    <source>
        <dbReference type="ARBA" id="ARBA00022840"/>
    </source>
</evidence>
<keyword evidence="1 10" id="KW-0963">Cytoplasm</keyword>
<dbReference type="Gene3D" id="3.40.1190.10">
    <property type="entry name" value="Mur-like, catalytic domain"/>
    <property type="match status" value="1"/>
</dbReference>
<evidence type="ECO:0000256" key="4">
    <source>
        <dbReference type="ARBA" id="ARBA00022741"/>
    </source>
</evidence>
<evidence type="ECO:0000259" key="12">
    <source>
        <dbReference type="Pfam" id="PF01225"/>
    </source>
</evidence>
<accession>A0ABP8QB09</accession>
<dbReference type="EMBL" id="BAABFC010000013">
    <property type="protein sequence ID" value="GAA4500238.1"/>
    <property type="molecule type" value="Genomic_DNA"/>
</dbReference>
<evidence type="ECO:0000256" key="9">
    <source>
        <dbReference type="ARBA" id="ARBA00023316"/>
    </source>
</evidence>
<dbReference type="RefSeq" id="WP_345012949.1">
    <property type="nucleotide sequence ID" value="NZ_BAABFC010000013.1"/>
</dbReference>
<dbReference type="Pfam" id="PF08245">
    <property type="entry name" value="Mur_ligase_M"/>
    <property type="match status" value="1"/>
</dbReference>
<evidence type="ECO:0000313" key="15">
    <source>
        <dbReference type="EMBL" id="GAA4500238.1"/>
    </source>
</evidence>
<organism evidence="15 16">
    <name type="scientific">Pseudaeromonas paramecii</name>
    <dbReference type="NCBI Taxonomy" id="2138166"/>
    <lineage>
        <taxon>Bacteria</taxon>
        <taxon>Pseudomonadati</taxon>
        <taxon>Pseudomonadota</taxon>
        <taxon>Gammaproteobacteria</taxon>
        <taxon>Aeromonadales</taxon>
        <taxon>Aeromonadaceae</taxon>
        <taxon>Pseudaeromonas</taxon>
    </lineage>
</organism>
<dbReference type="InterPro" id="IPR036565">
    <property type="entry name" value="Mur-like_cat_sf"/>
</dbReference>
<dbReference type="Gene3D" id="3.40.1390.10">
    <property type="entry name" value="MurE/MurF, N-terminal domain"/>
    <property type="match status" value="1"/>
</dbReference>
<dbReference type="InterPro" id="IPR013221">
    <property type="entry name" value="Mur_ligase_cen"/>
</dbReference>
<comment type="similarity">
    <text evidence="10">Belongs to the MurCDEF family. MurF subfamily.</text>
</comment>